<dbReference type="HOGENOM" id="CLU_009953_1_0_1"/>
<keyword evidence="3" id="KW-1185">Reference proteome</keyword>
<keyword evidence="1" id="KW-1133">Transmembrane helix</keyword>
<dbReference type="AlphaFoldDB" id="A0A0E0EKG0"/>
<feature type="transmembrane region" description="Helical" evidence="1">
    <location>
        <begin position="45"/>
        <end position="71"/>
    </location>
</feature>
<feature type="transmembrane region" description="Helical" evidence="1">
    <location>
        <begin position="187"/>
        <end position="211"/>
    </location>
</feature>
<sequence>MLRACEVLYICLLHSPVRTSASEERMGRFIDYSDWEEVKTINNYALFMGYMSMAVRGMGYLVVLWTTVILLGGFVSALEKKDFWSLTIITLIETVGVTTVFPSKNFKKIVFSYFRGFVSTTFTFYIPKNNGKDHLSRSRDDVGRPIEEKVEHCPQWLLRLGTWLLRLGAFVAYLVQQLVFAVVAGPLALAVTVLYACGLVITTGIAAWRLLRRDYGGGGGGNMWAALDVLYTLVLVQGVLSYYRFSSRFCQERLALDVAKAYSFPDPEAYESNTQRWRYYTVQNSLRRYVRETRIGCENDPSFAKGRNLVKYAVDAMDDQTAAESSNWSRSRFIHGASILDVLLANPRLEEQHKLIKKHLISSPSSGELLRKLMQLLDSAVGYPKMYGVWIMTHLASDLRPDEQLPAASQLIHLIASLLEAPGEDERNTFYFMQEVIVEVLRLLEKLVAADDGWCHAVAEKEGMLANIMLPLRSDLQHTRYHGHDRDWMPTRGLIGASIQVMRRLVNAPGATGDKLRCEISGSRDAMASMERILRCDQCNDCLLMQGVLEIYTKLGGGPSIIATRRKHLIKKLVLIFTDQRQTEGSMLLAGEMLATLSSQGEENIKIILQAKPDVVADLTRILEEKNTKCRIIAAQILEQLCIRHTDYDDEYVQNLKKDLKVTMPKVVCLKQTKQKLFIFRDLFRSNKRYLKIPNREILVAVLSLSVTMSLNVLNAHELANLVVEITRETDGFSILGNLNLMVDHLGRWLNTVNNVKTWKLVTEILILTVKHGSRDAILNARNLMESLSVVVKEISDIENFMIITGSSGPKTVDSLVKEAEEQLRRRVDAPEMAVV</sequence>
<dbReference type="EnsemblPlants" id="OMERI08G09350.1">
    <property type="protein sequence ID" value="OMERI08G09350.1"/>
    <property type="gene ID" value="OMERI08G09350"/>
</dbReference>
<accession>A0A0E0EKG0</accession>
<feature type="transmembrane region" description="Helical" evidence="1">
    <location>
        <begin position="156"/>
        <end position="175"/>
    </location>
</feature>
<evidence type="ECO:0000313" key="3">
    <source>
        <dbReference type="Proteomes" id="UP000008021"/>
    </source>
</evidence>
<dbReference type="PANTHER" id="PTHR33115:SF22">
    <property type="entry name" value="OS12G0449900 PROTEIN"/>
    <property type="match status" value="1"/>
</dbReference>
<dbReference type="Proteomes" id="UP000008021">
    <property type="component" value="Chromosome 8"/>
</dbReference>
<feature type="transmembrane region" description="Helical" evidence="1">
    <location>
        <begin position="223"/>
        <end position="243"/>
    </location>
</feature>
<keyword evidence="1" id="KW-0472">Membrane</keyword>
<evidence type="ECO:0000256" key="1">
    <source>
        <dbReference type="SAM" id="Phobius"/>
    </source>
</evidence>
<dbReference type="STRING" id="40149.A0A0E0EKG0"/>
<feature type="transmembrane region" description="Helical" evidence="1">
    <location>
        <begin position="83"/>
        <end position="103"/>
    </location>
</feature>
<organism evidence="2">
    <name type="scientific">Oryza meridionalis</name>
    <dbReference type="NCBI Taxonomy" id="40149"/>
    <lineage>
        <taxon>Eukaryota</taxon>
        <taxon>Viridiplantae</taxon>
        <taxon>Streptophyta</taxon>
        <taxon>Embryophyta</taxon>
        <taxon>Tracheophyta</taxon>
        <taxon>Spermatophyta</taxon>
        <taxon>Magnoliopsida</taxon>
        <taxon>Liliopsida</taxon>
        <taxon>Poales</taxon>
        <taxon>Poaceae</taxon>
        <taxon>BOP clade</taxon>
        <taxon>Oryzoideae</taxon>
        <taxon>Oryzeae</taxon>
        <taxon>Oryzinae</taxon>
        <taxon>Oryza</taxon>
    </lineage>
</organism>
<dbReference type="PANTHER" id="PTHR33115">
    <property type="entry name" value="ARM REPEAT SUPERFAMILY PROTEIN"/>
    <property type="match status" value="1"/>
</dbReference>
<dbReference type="SUPFAM" id="SSF48371">
    <property type="entry name" value="ARM repeat"/>
    <property type="match status" value="1"/>
</dbReference>
<keyword evidence="1" id="KW-0812">Transmembrane</keyword>
<dbReference type="InterPro" id="IPR011989">
    <property type="entry name" value="ARM-like"/>
</dbReference>
<evidence type="ECO:0000313" key="2">
    <source>
        <dbReference type="EnsemblPlants" id="OMERI08G09350.1"/>
    </source>
</evidence>
<protein>
    <recommendedName>
        <fullName evidence="4">DUF4220 domain-containing protein</fullName>
    </recommendedName>
</protein>
<proteinExistence type="predicted"/>
<reference evidence="2" key="2">
    <citation type="submission" date="2018-05" db="EMBL/GenBank/DDBJ databases">
        <title>OmerRS3 (Oryza meridionalis Reference Sequence Version 3).</title>
        <authorList>
            <person name="Zhang J."/>
            <person name="Kudrna D."/>
            <person name="Lee S."/>
            <person name="Talag J."/>
            <person name="Welchert J."/>
            <person name="Wing R.A."/>
        </authorList>
    </citation>
    <scope>NUCLEOTIDE SEQUENCE [LARGE SCALE GENOMIC DNA]</scope>
    <source>
        <strain evidence="2">cv. OR44</strain>
    </source>
</reference>
<reference evidence="2" key="1">
    <citation type="submission" date="2015-04" db="UniProtKB">
        <authorList>
            <consortium name="EnsemblPlants"/>
        </authorList>
    </citation>
    <scope>IDENTIFICATION</scope>
</reference>
<dbReference type="InterPro" id="IPR016024">
    <property type="entry name" value="ARM-type_fold"/>
</dbReference>
<dbReference type="Gramene" id="OMERI08G09350.1">
    <property type="protein sequence ID" value="OMERI08G09350.1"/>
    <property type="gene ID" value="OMERI08G09350"/>
</dbReference>
<name>A0A0E0EKG0_9ORYZ</name>
<dbReference type="eggNOG" id="ENOG502QRQI">
    <property type="taxonomic scope" value="Eukaryota"/>
</dbReference>
<dbReference type="Gene3D" id="1.25.10.10">
    <property type="entry name" value="Leucine-rich Repeat Variant"/>
    <property type="match status" value="1"/>
</dbReference>
<evidence type="ECO:0008006" key="4">
    <source>
        <dbReference type="Google" id="ProtNLM"/>
    </source>
</evidence>